<dbReference type="InterPro" id="IPR043203">
    <property type="entry name" value="VGCC_Ca_Na"/>
</dbReference>
<comment type="subcellular location">
    <subcellularLocation>
        <location evidence="1">Membrane</location>
        <topology evidence="1">Multi-pass membrane protein</topology>
    </subcellularLocation>
</comment>
<sequence>MKVKRASVILQRAMRRRKWRKLLMEKIPLFRGPCGFIAAPIVREGSLVGLEGPSARRYERHSCGFLAPTNPFRFWCIAIVENPWFERLSLVAVILNCAVLATQGPPIHESTHGRPLQSEDVGGWELPWTTEEGQRCVELAFTLFFTVELLFKSSAMGFMGHEFSYLADGWNWLDLFVVTISWLPSTFHATPNPPRPILT</sequence>
<protein>
    <recommendedName>
        <fullName evidence="5">Ion transport domain-containing protein</fullName>
    </recommendedName>
</protein>
<dbReference type="GO" id="GO:0005248">
    <property type="term" value="F:voltage-gated sodium channel activity"/>
    <property type="evidence" value="ECO:0007669"/>
    <property type="project" value="TreeGrafter"/>
</dbReference>
<dbReference type="EMBL" id="HBHX01061836">
    <property type="protein sequence ID" value="CAE0142116.1"/>
    <property type="molecule type" value="Transcribed_RNA"/>
</dbReference>
<dbReference type="Pfam" id="PF00520">
    <property type="entry name" value="Ion_trans"/>
    <property type="match status" value="1"/>
</dbReference>
<evidence type="ECO:0000256" key="2">
    <source>
        <dbReference type="ARBA" id="ARBA00022692"/>
    </source>
</evidence>
<evidence type="ECO:0000256" key="4">
    <source>
        <dbReference type="ARBA" id="ARBA00023136"/>
    </source>
</evidence>
<reference evidence="6" key="1">
    <citation type="submission" date="2021-01" db="EMBL/GenBank/DDBJ databases">
        <authorList>
            <person name="Corre E."/>
            <person name="Pelletier E."/>
            <person name="Niang G."/>
            <person name="Scheremetjew M."/>
            <person name="Finn R."/>
            <person name="Kale V."/>
            <person name="Holt S."/>
            <person name="Cochrane G."/>
            <person name="Meng A."/>
            <person name="Brown T."/>
            <person name="Cohen L."/>
        </authorList>
    </citation>
    <scope>NUCLEOTIDE SEQUENCE</scope>
    <source>
        <strain evidence="6">CCMP281</strain>
    </source>
</reference>
<keyword evidence="4" id="KW-0472">Membrane</keyword>
<evidence type="ECO:0000259" key="5">
    <source>
        <dbReference type="Pfam" id="PF00520"/>
    </source>
</evidence>
<organism evidence="6">
    <name type="scientific">Haptolina ericina</name>
    <dbReference type="NCBI Taxonomy" id="156174"/>
    <lineage>
        <taxon>Eukaryota</taxon>
        <taxon>Haptista</taxon>
        <taxon>Haptophyta</taxon>
        <taxon>Prymnesiophyceae</taxon>
        <taxon>Prymnesiales</taxon>
        <taxon>Prymnesiaceae</taxon>
        <taxon>Haptolina</taxon>
    </lineage>
</organism>
<accession>A0A7S3BQ56</accession>
<name>A0A7S3BQ56_9EUKA</name>
<dbReference type="Gene3D" id="1.20.120.350">
    <property type="entry name" value="Voltage-gated potassium channels. Chain C"/>
    <property type="match status" value="1"/>
</dbReference>
<evidence type="ECO:0000256" key="1">
    <source>
        <dbReference type="ARBA" id="ARBA00004141"/>
    </source>
</evidence>
<dbReference type="PANTHER" id="PTHR10037">
    <property type="entry name" value="VOLTAGE-GATED CATION CHANNEL CALCIUM AND SODIUM"/>
    <property type="match status" value="1"/>
</dbReference>
<dbReference type="SUPFAM" id="SSF81324">
    <property type="entry name" value="Voltage-gated potassium channels"/>
    <property type="match status" value="1"/>
</dbReference>
<dbReference type="PANTHER" id="PTHR10037:SF62">
    <property type="entry name" value="SODIUM CHANNEL PROTEIN 60E"/>
    <property type="match status" value="1"/>
</dbReference>
<keyword evidence="3" id="KW-1133">Transmembrane helix</keyword>
<evidence type="ECO:0000313" key="6">
    <source>
        <dbReference type="EMBL" id="CAE0142116.1"/>
    </source>
</evidence>
<dbReference type="InterPro" id="IPR005821">
    <property type="entry name" value="Ion_trans_dom"/>
</dbReference>
<proteinExistence type="predicted"/>
<dbReference type="InterPro" id="IPR027359">
    <property type="entry name" value="Volt_channel_dom_sf"/>
</dbReference>
<gene>
    <name evidence="6" type="ORF">HERI1096_LOCUS34157</name>
</gene>
<feature type="domain" description="Ion transport" evidence="5">
    <location>
        <begin position="82"/>
        <end position="183"/>
    </location>
</feature>
<evidence type="ECO:0000256" key="3">
    <source>
        <dbReference type="ARBA" id="ARBA00022989"/>
    </source>
</evidence>
<dbReference type="AlphaFoldDB" id="A0A7S3BQ56"/>
<keyword evidence="2" id="KW-0812">Transmembrane</keyword>
<dbReference type="GO" id="GO:0001518">
    <property type="term" value="C:voltage-gated sodium channel complex"/>
    <property type="evidence" value="ECO:0007669"/>
    <property type="project" value="TreeGrafter"/>
</dbReference>